<dbReference type="GO" id="GO:0055085">
    <property type="term" value="P:transmembrane transport"/>
    <property type="evidence" value="ECO:0007669"/>
    <property type="project" value="InterPro"/>
</dbReference>
<gene>
    <name evidence="9" type="ORF">ENT17_04060</name>
</gene>
<keyword evidence="5 7" id="KW-1133">Transmembrane helix</keyword>
<feature type="transmembrane region" description="Helical" evidence="7">
    <location>
        <begin position="273"/>
        <end position="293"/>
    </location>
</feature>
<dbReference type="PROSITE" id="PS50928">
    <property type="entry name" value="ABC_TM1"/>
    <property type="match status" value="1"/>
</dbReference>
<evidence type="ECO:0000256" key="3">
    <source>
        <dbReference type="ARBA" id="ARBA00022475"/>
    </source>
</evidence>
<protein>
    <submittedName>
        <fullName evidence="9">Carbohydrate ABC transporter permease</fullName>
    </submittedName>
</protein>
<comment type="caution">
    <text evidence="9">The sequence shown here is derived from an EMBL/GenBank/DDBJ whole genome shotgun (WGS) entry which is preliminary data.</text>
</comment>
<feature type="transmembrane region" description="Helical" evidence="7">
    <location>
        <begin position="21"/>
        <end position="48"/>
    </location>
</feature>
<feature type="transmembrane region" description="Helical" evidence="7">
    <location>
        <begin position="155"/>
        <end position="181"/>
    </location>
</feature>
<feature type="transmembrane region" description="Helical" evidence="7">
    <location>
        <begin position="122"/>
        <end position="143"/>
    </location>
</feature>
<dbReference type="InterPro" id="IPR000515">
    <property type="entry name" value="MetI-like"/>
</dbReference>
<proteinExistence type="inferred from homology"/>
<reference evidence="9" key="1">
    <citation type="journal article" date="2020" name="mSystems">
        <title>Genome- and Community-Level Interaction Insights into Carbon Utilization and Element Cycling Functions of Hydrothermarchaeota in Hydrothermal Sediment.</title>
        <authorList>
            <person name="Zhou Z."/>
            <person name="Liu Y."/>
            <person name="Xu W."/>
            <person name="Pan J."/>
            <person name="Luo Z.H."/>
            <person name="Li M."/>
        </authorList>
    </citation>
    <scope>NUCLEOTIDE SEQUENCE [LARGE SCALE GENOMIC DNA]</scope>
    <source>
        <strain evidence="9">SpSt-556</strain>
    </source>
</reference>
<dbReference type="PANTHER" id="PTHR43744:SF8">
    <property type="entry name" value="SN-GLYCEROL-3-PHOSPHATE TRANSPORT SYSTEM PERMEASE PROTEIN UGPE"/>
    <property type="match status" value="1"/>
</dbReference>
<dbReference type="EMBL" id="DSXR01000050">
    <property type="protein sequence ID" value="HGS86772.1"/>
    <property type="molecule type" value="Genomic_DNA"/>
</dbReference>
<evidence type="ECO:0000256" key="4">
    <source>
        <dbReference type="ARBA" id="ARBA00022692"/>
    </source>
</evidence>
<dbReference type="AlphaFoldDB" id="A0A7C4Q3X0"/>
<keyword evidence="2 7" id="KW-0813">Transport</keyword>
<keyword evidence="4 7" id="KW-0812">Transmembrane</keyword>
<feature type="transmembrane region" description="Helical" evidence="7">
    <location>
        <begin position="87"/>
        <end position="110"/>
    </location>
</feature>
<organism evidence="9">
    <name type="scientific">Bellilinea caldifistulae</name>
    <dbReference type="NCBI Taxonomy" id="360411"/>
    <lineage>
        <taxon>Bacteria</taxon>
        <taxon>Bacillati</taxon>
        <taxon>Chloroflexota</taxon>
        <taxon>Anaerolineae</taxon>
        <taxon>Anaerolineales</taxon>
        <taxon>Anaerolineaceae</taxon>
        <taxon>Bellilinea</taxon>
    </lineage>
</organism>
<comment type="subcellular location">
    <subcellularLocation>
        <location evidence="1 7">Cell membrane</location>
        <topology evidence="1 7">Multi-pass membrane protein</topology>
    </subcellularLocation>
</comment>
<keyword evidence="6 7" id="KW-0472">Membrane</keyword>
<dbReference type="Gene3D" id="1.10.3720.10">
    <property type="entry name" value="MetI-like"/>
    <property type="match status" value="1"/>
</dbReference>
<evidence type="ECO:0000256" key="5">
    <source>
        <dbReference type="ARBA" id="ARBA00022989"/>
    </source>
</evidence>
<dbReference type="CDD" id="cd06261">
    <property type="entry name" value="TM_PBP2"/>
    <property type="match status" value="1"/>
</dbReference>
<accession>A0A7C4Q3X0</accession>
<keyword evidence="3" id="KW-1003">Cell membrane</keyword>
<evidence type="ECO:0000259" key="8">
    <source>
        <dbReference type="PROSITE" id="PS50928"/>
    </source>
</evidence>
<dbReference type="SUPFAM" id="SSF161098">
    <property type="entry name" value="MetI-like"/>
    <property type="match status" value="1"/>
</dbReference>
<feature type="domain" description="ABC transmembrane type-1" evidence="8">
    <location>
        <begin position="87"/>
        <end position="293"/>
    </location>
</feature>
<name>A0A7C4Q3X0_9CHLR</name>
<comment type="similarity">
    <text evidence="7">Belongs to the binding-protein-dependent transport system permease family.</text>
</comment>
<evidence type="ECO:0000313" key="9">
    <source>
        <dbReference type="EMBL" id="HGS86772.1"/>
    </source>
</evidence>
<evidence type="ECO:0000256" key="6">
    <source>
        <dbReference type="ARBA" id="ARBA00023136"/>
    </source>
</evidence>
<sequence>MQRWDYDRIRAFLFGSRTHYGLIFSLILYTVLVVIAFVYLYPLLFMFITSMKSPQDLLNPMVQWVPTGFYLENYIKAFRVLNYPQTFMASVLTSLLPSLIQAVVCSLVGYGLARYRFPGKRLIFLLMLATFIIPPQNTVLPQMLTYREYGLLGNILALLLPAAVGQGFKSAIFILIFYQAFSTIPKVLEESARLDGASDLKIFLQIALPNALPAYIVTILFSTVWYWNETYLTVIFLEGGVQTLPMQLTKFVQAYENLYPPGVVNIFDRINEAVKLSGTFLNIVPLLVLYFILQRWFVESVERTGVTGE</sequence>
<evidence type="ECO:0000256" key="7">
    <source>
        <dbReference type="RuleBase" id="RU363032"/>
    </source>
</evidence>
<evidence type="ECO:0000256" key="2">
    <source>
        <dbReference type="ARBA" id="ARBA00022448"/>
    </source>
</evidence>
<dbReference type="GO" id="GO:0005886">
    <property type="term" value="C:plasma membrane"/>
    <property type="evidence" value="ECO:0007669"/>
    <property type="project" value="UniProtKB-SubCell"/>
</dbReference>
<evidence type="ECO:0000256" key="1">
    <source>
        <dbReference type="ARBA" id="ARBA00004651"/>
    </source>
</evidence>
<feature type="transmembrane region" description="Helical" evidence="7">
    <location>
        <begin position="202"/>
        <end position="227"/>
    </location>
</feature>
<dbReference type="PANTHER" id="PTHR43744">
    <property type="entry name" value="ABC TRANSPORTER PERMEASE PROTEIN MG189-RELATED-RELATED"/>
    <property type="match status" value="1"/>
</dbReference>
<dbReference type="Pfam" id="PF00528">
    <property type="entry name" value="BPD_transp_1"/>
    <property type="match status" value="1"/>
</dbReference>
<dbReference type="InterPro" id="IPR035906">
    <property type="entry name" value="MetI-like_sf"/>
</dbReference>